<gene>
    <name evidence="1" type="ORF">FN846DRAFT_906513</name>
</gene>
<dbReference type="Proteomes" id="UP000326924">
    <property type="component" value="Unassembled WGS sequence"/>
</dbReference>
<evidence type="ECO:0000313" key="2">
    <source>
        <dbReference type="Proteomes" id="UP000326924"/>
    </source>
</evidence>
<keyword evidence="2" id="KW-1185">Reference proteome</keyword>
<comment type="caution">
    <text evidence="1">The sequence shown here is derived from an EMBL/GenBank/DDBJ whole genome shotgun (WGS) entry which is preliminary data.</text>
</comment>
<accession>A0A5J5EYR4</accession>
<proteinExistence type="predicted"/>
<evidence type="ECO:0008006" key="3">
    <source>
        <dbReference type="Google" id="ProtNLM"/>
    </source>
</evidence>
<dbReference type="EMBL" id="VXIS01000076">
    <property type="protein sequence ID" value="KAA8907682.1"/>
    <property type="molecule type" value="Genomic_DNA"/>
</dbReference>
<sequence>MLTKLSPELLHNVSAYLDTDGLQALNGVCQQMRAHILSLSTRDHINRALLSIGIEYATLGYEPTTAALELADTLNVAWQKSLELILSSTDYALIDSYYTALGQGGWAMLEWLITWRRQELLARQREEGLPGMNPKSSISTKYVDNPVCNGESLKPDMVD</sequence>
<dbReference type="AlphaFoldDB" id="A0A5J5EYR4"/>
<name>A0A5J5EYR4_9PEZI</name>
<organism evidence="1 2">
    <name type="scientific">Sphaerosporella brunnea</name>
    <dbReference type="NCBI Taxonomy" id="1250544"/>
    <lineage>
        <taxon>Eukaryota</taxon>
        <taxon>Fungi</taxon>
        <taxon>Dikarya</taxon>
        <taxon>Ascomycota</taxon>
        <taxon>Pezizomycotina</taxon>
        <taxon>Pezizomycetes</taxon>
        <taxon>Pezizales</taxon>
        <taxon>Pyronemataceae</taxon>
        <taxon>Sphaerosporella</taxon>
    </lineage>
</organism>
<reference evidence="1 2" key="1">
    <citation type="submission" date="2019-09" db="EMBL/GenBank/DDBJ databases">
        <title>Draft genome of the ectomycorrhizal ascomycete Sphaerosporella brunnea.</title>
        <authorList>
            <consortium name="DOE Joint Genome Institute"/>
            <person name="Benucci G.M."/>
            <person name="Marozzi G."/>
            <person name="Antonielli L."/>
            <person name="Sanchez S."/>
            <person name="Marco P."/>
            <person name="Wang X."/>
            <person name="Falini L.B."/>
            <person name="Barry K."/>
            <person name="Haridas S."/>
            <person name="Lipzen A."/>
            <person name="Labutti K."/>
            <person name="Grigoriev I.V."/>
            <person name="Murat C."/>
            <person name="Martin F."/>
            <person name="Albertini E."/>
            <person name="Donnini D."/>
            <person name="Bonito G."/>
        </authorList>
    </citation>
    <scope>NUCLEOTIDE SEQUENCE [LARGE SCALE GENOMIC DNA]</scope>
    <source>
        <strain evidence="1 2">Sb_GMNB300</strain>
    </source>
</reference>
<evidence type="ECO:0000313" key="1">
    <source>
        <dbReference type="EMBL" id="KAA8907682.1"/>
    </source>
</evidence>
<dbReference type="InParanoid" id="A0A5J5EYR4"/>
<protein>
    <recommendedName>
        <fullName evidence="3">F-box domain-containing protein</fullName>
    </recommendedName>
</protein>